<evidence type="ECO:0000313" key="2">
    <source>
        <dbReference type="Proteomes" id="UP000270616"/>
    </source>
</evidence>
<name>A0A3N3ZUG5_9MICC</name>
<dbReference type="InterPro" id="IPR011008">
    <property type="entry name" value="Dimeric_a/b-barrel"/>
</dbReference>
<dbReference type="GO" id="GO:0004497">
    <property type="term" value="F:monooxygenase activity"/>
    <property type="evidence" value="ECO:0007669"/>
    <property type="project" value="UniProtKB-KW"/>
</dbReference>
<keyword evidence="1" id="KW-0503">Monooxygenase</keyword>
<keyword evidence="1" id="KW-0560">Oxidoreductase</keyword>
<organism evidence="1 2">
    <name type="scientific">Kocuria soli</name>
    <dbReference type="NCBI Taxonomy" id="2485125"/>
    <lineage>
        <taxon>Bacteria</taxon>
        <taxon>Bacillati</taxon>
        <taxon>Actinomycetota</taxon>
        <taxon>Actinomycetes</taxon>
        <taxon>Micrococcales</taxon>
        <taxon>Micrococcaceae</taxon>
        <taxon>Kocuria</taxon>
    </lineage>
</organism>
<reference evidence="1 2" key="1">
    <citation type="submission" date="2018-10" db="EMBL/GenBank/DDBJ databases">
        <title>Kocuria sp. M5W7-7, whole genome shotgun sequence.</title>
        <authorList>
            <person name="Tuo L."/>
        </authorList>
    </citation>
    <scope>NUCLEOTIDE SEQUENCE [LARGE SCALE GENOMIC DNA]</scope>
    <source>
        <strain evidence="1 2">M5W7-7</strain>
    </source>
</reference>
<comment type="caution">
    <text evidence="1">The sequence shown here is derived from an EMBL/GenBank/DDBJ whole genome shotgun (WGS) entry which is preliminary data.</text>
</comment>
<sequence>MSVTKGLLVRFDALPGREDDVKEFLDSGRALFEEEPATTAWFAIRLGPSSFGIFDVFPDDAGRDAHLSGPVAVALGEQAGAGALFSEPTIEKLDVLGSKLPA</sequence>
<evidence type="ECO:0000313" key="1">
    <source>
        <dbReference type="EMBL" id="ROZ63586.1"/>
    </source>
</evidence>
<dbReference type="RefSeq" id="WP_123824999.1">
    <property type="nucleotide sequence ID" value="NZ_RKMF01000006.1"/>
</dbReference>
<accession>A0A3N3ZUG5</accession>
<dbReference type="OrthoDB" id="9804891at2"/>
<keyword evidence="2" id="KW-1185">Reference proteome</keyword>
<protein>
    <submittedName>
        <fullName evidence="1">Antibiotic biosynthesis monooxygenase</fullName>
    </submittedName>
</protein>
<dbReference type="Proteomes" id="UP000270616">
    <property type="component" value="Unassembled WGS sequence"/>
</dbReference>
<dbReference type="Gene3D" id="3.30.70.100">
    <property type="match status" value="1"/>
</dbReference>
<proteinExistence type="predicted"/>
<gene>
    <name evidence="1" type="ORF">EDL96_06605</name>
</gene>
<dbReference type="SUPFAM" id="SSF54909">
    <property type="entry name" value="Dimeric alpha+beta barrel"/>
    <property type="match status" value="1"/>
</dbReference>
<dbReference type="AlphaFoldDB" id="A0A3N3ZUG5"/>
<dbReference type="EMBL" id="RKMF01000006">
    <property type="protein sequence ID" value="ROZ63586.1"/>
    <property type="molecule type" value="Genomic_DNA"/>
</dbReference>